<gene>
    <name evidence="3" type="ORF">J7E47_06435</name>
</gene>
<feature type="region of interest" description="Disordered" evidence="1">
    <location>
        <begin position="1"/>
        <end position="23"/>
    </location>
</feature>
<dbReference type="InterPro" id="IPR046673">
    <property type="entry name" value="ToxA_N"/>
</dbReference>
<feature type="domain" description="Dermonecrotic toxin N-terminal" evidence="2">
    <location>
        <begin position="625"/>
        <end position="824"/>
    </location>
</feature>
<evidence type="ECO:0000313" key="3">
    <source>
        <dbReference type="EMBL" id="MBT2328351.1"/>
    </source>
</evidence>
<proteinExistence type="predicted"/>
<evidence type="ECO:0000313" key="4">
    <source>
        <dbReference type="Proteomes" id="UP000692896"/>
    </source>
</evidence>
<organism evidence="3 4">
    <name type="scientific">Pseudomonas fluorescens</name>
    <dbReference type="NCBI Taxonomy" id="294"/>
    <lineage>
        <taxon>Bacteria</taxon>
        <taxon>Pseudomonadati</taxon>
        <taxon>Pseudomonadota</taxon>
        <taxon>Gammaproteobacteria</taxon>
        <taxon>Pseudomonadales</taxon>
        <taxon>Pseudomonadaceae</taxon>
        <taxon>Pseudomonas</taxon>
    </lineage>
</organism>
<reference evidence="3" key="1">
    <citation type="submission" date="2021-03" db="EMBL/GenBank/DDBJ databases">
        <title>Genomic analysis provides insights into the functional capacity of soil bacteria communities inhabiting an altitudinal gradient in the Atacama Desert.</title>
        <authorList>
            <person name="Gonzalez M."/>
            <person name="Maldonado J."/>
            <person name="Maza F."/>
            <person name="Hodar C."/>
            <person name="Cortes M."/>
            <person name="Palma R."/>
            <person name="Andreani C."/>
            <person name="Gaete A."/>
            <person name="Vasquez-Dean J."/>
            <person name="Acuna V."/>
            <person name="Aguado M."/>
            <person name="Mandakovic D."/>
            <person name="Latorre M."/>
            <person name="Orellana A."/>
            <person name="Gutierrez R."/>
            <person name="Montecino M."/>
            <person name="Allende M."/>
            <person name="Maass A."/>
            <person name="Cambiazo V."/>
        </authorList>
    </citation>
    <scope>NUCLEOTIDE SEQUENCE</scope>
    <source>
        <strain evidence="3">ISL-25</strain>
    </source>
</reference>
<evidence type="ECO:0000259" key="2">
    <source>
        <dbReference type="Pfam" id="PF20178"/>
    </source>
</evidence>
<dbReference type="Pfam" id="PF20178">
    <property type="entry name" value="ToxA_N"/>
    <property type="match status" value="2"/>
</dbReference>
<accession>A0A944DFM7</accession>
<feature type="compositionally biased region" description="Polar residues" evidence="1">
    <location>
        <begin position="1"/>
        <end position="13"/>
    </location>
</feature>
<dbReference type="Proteomes" id="UP000692896">
    <property type="component" value="Unassembled WGS sequence"/>
</dbReference>
<sequence>MDNTAERQGNTSGAGPVPSPQAETAQDILGKLARWQAAIDQRLHAQMTLLEVLEEYLLVQLRTHYYQGNIDPSFIGTLLDAVLQRMIDQTPVAFDEEQDAPYRWPDGVDLGFAIERREVVLQVVEASASGFTNHYKDYLRRHWSMTASDASLEGVVKRRLTAYLAGVDMIFQPEQLAGLDVDELREKIEQLQAHWRGINQITTLATAQERQSLQVITKVQLPGWLKALSKAERNQLKAFEDQTAQAQALVDELLDGLGSLQAFARQLARDYVRRELDMDVEPDSVRVQLQWRGIIDPPVQTHSLSELLAAGPIRSDAISVLLVENGAMLRNQPLSPAFITQLLADVDAPAGYWPALVGQYGRAELKDAMLDWFVARLEQSAFVARCAGHLQASQHESLKTLWAYEASAQSVTAWRVASLALPNALKCSDLLLFYREDRPAEVSDLLLYAPGKPDGQEWIELPSLRAVSAEIGAWIESEAGREYLLQQLFVAEREVAREYFAGVADKPATWDLNKDLRRTATAFKACLEASVAMGLANNLAQVEQDESPRWYTALALDSRRIISSLSQELLVHQQVFNEQIAGYEVFVDFAKRTVTQAIAPYMRSKGVQEPVDPATVLIDYAPGLAGGKTKVASLLELAVHGYDDNSGIDDPRKGVRSSIGQDLGQVRSSELATYIRRAYVGEQYARQIRARFLDAGAPEYTKRRNAYRNLLLTRMDRDLRIATGKALLSTREFWWLTRLITLLSEPTPVTGSVSSQAVVQREGLIQFTVGGQVVLGVYVFAYFDPQGSYWLYTPDAPDGVTFRQYQDFCGAVAARLRDYVLERVAVSARTDARRSLAGLAAKTLGVDALREFNRVMDISSQFDAYIERAITDVEDVTQSRGEVIRDQVIKGLLFAAAPVCMVYPPFALLLDAGFIVLSSRQAIKAHGQGDTDRALGHWLRATWGALFGMLGAMSMTRLLGQAVRNLKLAVRPMSLSAQRLRHVTSVAAKETGPLIQPIRFDPKQAVREAPRNLQRVTEGVFQGTYLSPSSATQPRNAFYIRHKGRYYQVQRNTYFDGLCLVDARRPGAFYKPPVFRMANGKWARKPVGMRGGNDEVRNLGRVSDLREAFPGHVFPDVARGALQGEAVVARLSEAAADNYLFSLNAQTCVIASLYHPTTRVGAVIHFDHNIRALIERSIRDVTRRLGGNAQDIRATLVGGDWLTGTDIGGRVRSVMRRQGLRPTWDHWSYSSCFGNTYGVSLDLRSGVTSVFKTSRSQVERYYIPVLARAKKSADPVSVRARGFMARVRSEPLVANANGSVLTPQGRPATSAQIEAHAFPTVALS</sequence>
<protein>
    <submittedName>
        <fullName evidence="3">Type III effector 1</fullName>
    </submittedName>
</protein>
<dbReference type="EMBL" id="JAGGOB010000012">
    <property type="protein sequence ID" value="MBT2328351.1"/>
    <property type="molecule type" value="Genomic_DNA"/>
</dbReference>
<dbReference type="RefSeq" id="WP_214913526.1">
    <property type="nucleotide sequence ID" value="NZ_JAGGNX010000012.1"/>
</dbReference>
<feature type="domain" description="Dermonecrotic toxin N-terminal" evidence="2">
    <location>
        <begin position="255"/>
        <end position="487"/>
    </location>
</feature>
<comment type="caution">
    <text evidence="3">The sequence shown here is derived from an EMBL/GenBank/DDBJ whole genome shotgun (WGS) entry which is preliminary data.</text>
</comment>
<evidence type="ECO:0000256" key="1">
    <source>
        <dbReference type="SAM" id="MobiDB-lite"/>
    </source>
</evidence>
<name>A0A944DFM7_PSEFL</name>